<dbReference type="CDD" id="cd00475">
    <property type="entry name" value="Cis_IPPS"/>
    <property type="match status" value="1"/>
</dbReference>
<dbReference type="GO" id="GO:0005789">
    <property type="term" value="C:endoplasmic reticulum membrane"/>
    <property type="evidence" value="ECO:0007669"/>
    <property type="project" value="UniProtKB-SubCell"/>
</dbReference>
<comment type="subcellular location">
    <subcellularLocation>
        <location evidence="2">Endoplasmic reticulum membrane</location>
        <topology evidence="2">Peripheral membrane protein</topology>
    </subcellularLocation>
</comment>
<evidence type="ECO:0000256" key="6">
    <source>
        <dbReference type="ARBA" id="ARBA00022824"/>
    </source>
</evidence>
<evidence type="ECO:0000256" key="11">
    <source>
        <dbReference type="ARBA" id="ARBA00064670"/>
    </source>
</evidence>
<evidence type="ECO:0000256" key="4">
    <source>
        <dbReference type="ARBA" id="ARBA00005432"/>
    </source>
</evidence>
<accession>A0A137PHP4</accession>
<evidence type="ECO:0000256" key="10">
    <source>
        <dbReference type="ARBA" id="ARBA00058504"/>
    </source>
</evidence>
<evidence type="ECO:0000256" key="8">
    <source>
        <dbReference type="ARBA" id="ARBA00023136"/>
    </source>
</evidence>
<comment type="subunit">
    <text evidence="11">Forms an active dehydrodolichyl diphosphate synthase complex with NUS1.</text>
</comment>
<dbReference type="GO" id="GO:0045547">
    <property type="term" value="F:ditrans,polycis-polyprenyl diphosphate synthase [(2E,6E)-farnesyl diphosphate specific] activity"/>
    <property type="evidence" value="ECO:0007669"/>
    <property type="project" value="UniProtKB-EC"/>
</dbReference>
<proteinExistence type="inferred from homology"/>
<dbReference type="GO" id="GO:0005811">
    <property type="term" value="C:lipid droplet"/>
    <property type="evidence" value="ECO:0007669"/>
    <property type="project" value="TreeGrafter"/>
</dbReference>
<keyword evidence="7" id="KW-0460">Magnesium</keyword>
<dbReference type="FunFam" id="3.40.1180.10:FF:000002">
    <property type="entry name" value="Alkyl transferase"/>
    <property type="match status" value="1"/>
</dbReference>
<comment type="cofactor">
    <cofactor evidence="1">
        <name>Mg(2+)</name>
        <dbReference type="ChEBI" id="CHEBI:18420"/>
    </cofactor>
</comment>
<comment type="pathway">
    <text evidence="3">Protein modification; protein glycosylation.</text>
</comment>
<evidence type="ECO:0000256" key="1">
    <source>
        <dbReference type="ARBA" id="ARBA00001946"/>
    </source>
</evidence>
<sequence length="283" mass="32321">MDSNWEGVSKNVQKLCIKILKRGPIPQHVAFIMDGNRRFAKKLGVPTNIGHSLGFNSLEKILECCLELGVKAVTVYAFSIDNFKRSEDEVSALMELAKDRLKWLANQTDLIDKYQVAIRVIGKLSLLPPDVRQVVNETNRSTSHHKGAILNVCFPYTSTEETITSIQNILKKQDDNEISTKQIDINSNELIHENLYTSDCPPLDILVRTSGEIRLSDFMLWQSSKNCQLEFLNVLWPEFSLRHLLPVILNYQSNKLKTPNTLVILAELTILSIIIYLIYIYFN</sequence>
<dbReference type="GO" id="GO:1904423">
    <property type="term" value="C:dehydrodolichyl diphosphate synthase complex"/>
    <property type="evidence" value="ECO:0007669"/>
    <property type="project" value="TreeGrafter"/>
</dbReference>
<evidence type="ECO:0000313" key="13">
    <source>
        <dbReference type="EMBL" id="KXN74526.1"/>
    </source>
</evidence>
<protein>
    <recommendedName>
        <fullName evidence="12">Alkyl transferase</fullName>
        <ecNumber evidence="12">2.5.1.-</ecNumber>
    </recommendedName>
</protein>
<dbReference type="GO" id="GO:0016094">
    <property type="term" value="P:polyprenol biosynthetic process"/>
    <property type="evidence" value="ECO:0007669"/>
    <property type="project" value="TreeGrafter"/>
</dbReference>
<keyword evidence="5 12" id="KW-0808">Transferase</keyword>
<name>A0A137PHP4_CONC2</name>
<dbReference type="GO" id="GO:0043048">
    <property type="term" value="P:dolichyl monophosphate biosynthetic process"/>
    <property type="evidence" value="ECO:0007669"/>
    <property type="project" value="EnsemblFungi"/>
</dbReference>
<evidence type="ECO:0000256" key="2">
    <source>
        <dbReference type="ARBA" id="ARBA00004406"/>
    </source>
</evidence>
<keyword evidence="14" id="KW-1185">Reference proteome</keyword>
<dbReference type="OrthoDB" id="4173905at2759"/>
<evidence type="ECO:0000256" key="9">
    <source>
        <dbReference type="ARBA" id="ARBA00047353"/>
    </source>
</evidence>
<dbReference type="STRING" id="796925.A0A137PHP4"/>
<dbReference type="SUPFAM" id="SSF64005">
    <property type="entry name" value="Undecaprenyl diphosphate synthase"/>
    <property type="match status" value="1"/>
</dbReference>
<dbReference type="InterPro" id="IPR036424">
    <property type="entry name" value="UPP_synth-like_sf"/>
</dbReference>
<feature type="transmembrane region" description="Helical" evidence="12">
    <location>
        <begin position="262"/>
        <end position="282"/>
    </location>
</feature>
<dbReference type="NCBIfam" id="TIGR00055">
    <property type="entry name" value="uppS"/>
    <property type="match status" value="1"/>
</dbReference>
<dbReference type="EC" id="2.5.1.-" evidence="12"/>
<keyword evidence="6" id="KW-0256">Endoplasmic reticulum</keyword>
<dbReference type="AlphaFoldDB" id="A0A137PHP4"/>
<comment type="function">
    <text evidence="10">With NUS1, forms the dehydrodolichyl diphosphate synthase (DDS) complex, an essential component of the dolichol monophosphate (Dol-P) biosynthetic machinery. Adds multiple copies of isopentenyl pyrophosphate (IPP) to farnesyl pyrophosphate (FPP) to produce dehydrodolichyl diphosphate (Dedol-PP), a precursor of dolichol which is utilized as a sugar carrier in protein glycosylation in the endoplasmic reticulum (ER).</text>
</comment>
<evidence type="ECO:0000256" key="7">
    <source>
        <dbReference type="ARBA" id="ARBA00022842"/>
    </source>
</evidence>
<dbReference type="PANTHER" id="PTHR10291:SF43">
    <property type="entry name" value="DEHYDRODOLICHYL DIPHOSPHATE SYNTHASE COMPLEX SUBUNIT DHDDS"/>
    <property type="match status" value="1"/>
</dbReference>
<evidence type="ECO:0000256" key="5">
    <source>
        <dbReference type="ARBA" id="ARBA00022679"/>
    </source>
</evidence>
<dbReference type="OMA" id="FDRRDLW"/>
<reference evidence="13 14" key="1">
    <citation type="journal article" date="2015" name="Genome Biol. Evol.">
        <title>Phylogenomic analyses indicate that early fungi evolved digesting cell walls of algal ancestors of land plants.</title>
        <authorList>
            <person name="Chang Y."/>
            <person name="Wang S."/>
            <person name="Sekimoto S."/>
            <person name="Aerts A.L."/>
            <person name="Choi C."/>
            <person name="Clum A."/>
            <person name="LaButti K.M."/>
            <person name="Lindquist E.A."/>
            <person name="Yee Ngan C."/>
            <person name="Ohm R.A."/>
            <person name="Salamov A.A."/>
            <person name="Grigoriev I.V."/>
            <person name="Spatafora J.W."/>
            <person name="Berbee M.L."/>
        </authorList>
    </citation>
    <scope>NUCLEOTIDE SEQUENCE [LARGE SCALE GENOMIC DNA]</scope>
    <source>
        <strain evidence="13 14">NRRL 28638</strain>
    </source>
</reference>
<evidence type="ECO:0000256" key="3">
    <source>
        <dbReference type="ARBA" id="ARBA00004922"/>
    </source>
</evidence>
<dbReference type="Pfam" id="PF01255">
    <property type="entry name" value="Prenyltransf"/>
    <property type="match status" value="1"/>
</dbReference>
<gene>
    <name evidence="13" type="ORF">CONCODRAFT_76784</name>
</gene>
<keyword evidence="12" id="KW-0812">Transmembrane</keyword>
<evidence type="ECO:0000313" key="14">
    <source>
        <dbReference type="Proteomes" id="UP000070444"/>
    </source>
</evidence>
<dbReference type="InterPro" id="IPR018520">
    <property type="entry name" value="UPP_synth-like_CS"/>
</dbReference>
<dbReference type="EMBL" id="KQ964422">
    <property type="protein sequence ID" value="KXN74526.1"/>
    <property type="molecule type" value="Genomic_DNA"/>
</dbReference>
<keyword evidence="8 12" id="KW-0472">Membrane</keyword>
<keyword evidence="12" id="KW-1133">Transmembrane helix</keyword>
<organism evidence="13 14">
    <name type="scientific">Conidiobolus coronatus (strain ATCC 28846 / CBS 209.66 / NRRL 28638)</name>
    <name type="common">Delacroixia coronata</name>
    <dbReference type="NCBI Taxonomy" id="796925"/>
    <lineage>
        <taxon>Eukaryota</taxon>
        <taxon>Fungi</taxon>
        <taxon>Fungi incertae sedis</taxon>
        <taxon>Zoopagomycota</taxon>
        <taxon>Entomophthoromycotina</taxon>
        <taxon>Entomophthoromycetes</taxon>
        <taxon>Entomophthorales</taxon>
        <taxon>Ancylistaceae</taxon>
        <taxon>Conidiobolus</taxon>
    </lineage>
</organism>
<dbReference type="Proteomes" id="UP000070444">
    <property type="component" value="Unassembled WGS sequence"/>
</dbReference>
<dbReference type="InterPro" id="IPR001441">
    <property type="entry name" value="UPP_synth-like"/>
</dbReference>
<comment type="similarity">
    <text evidence="4 12">Belongs to the UPP synthase family.</text>
</comment>
<comment type="catalytic activity">
    <reaction evidence="9">
        <text>n isopentenyl diphosphate + (2E,6E)-farnesyl diphosphate = a di-trans,poly-cis-polyprenyl diphosphate + n diphosphate</text>
        <dbReference type="Rhea" id="RHEA:53008"/>
        <dbReference type="Rhea" id="RHEA-COMP:19494"/>
        <dbReference type="ChEBI" id="CHEBI:33019"/>
        <dbReference type="ChEBI" id="CHEBI:128769"/>
        <dbReference type="ChEBI" id="CHEBI:136960"/>
        <dbReference type="ChEBI" id="CHEBI:175763"/>
        <dbReference type="EC" id="2.5.1.87"/>
    </reaction>
</comment>
<dbReference type="Gene3D" id="3.40.1180.10">
    <property type="entry name" value="Decaprenyl diphosphate synthase-like"/>
    <property type="match status" value="1"/>
</dbReference>
<evidence type="ECO:0000256" key="12">
    <source>
        <dbReference type="RuleBase" id="RU363018"/>
    </source>
</evidence>
<dbReference type="HAMAP" id="MF_01139">
    <property type="entry name" value="ISPT"/>
    <property type="match status" value="1"/>
</dbReference>
<dbReference type="PROSITE" id="PS01066">
    <property type="entry name" value="UPP_SYNTHASE"/>
    <property type="match status" value="1"/>
</dbReference>
<dbReference type="PANTHER" id="PTHR10291">
    <property type="entry name" value="DEHYDRODOLICHYL DIPHOSPHATE SYNTHASE FAMILY MEMBER"/>
    <property type="match status" value="1"/>
</dbReference>